<dbReference type="Pfam" id="PF00072">
    <property type="entry name" value="Response_reg"/>
    <property type="match status" value="1"/>
</dbReference>
<feature type="domain" description="Response regulatory" evidence="8">
    <location>
        <begin position="8"/>
        <end position="126"/>
    </location>
</feature>
<keyword evidence="5 7" id="KW-0597">Phosphoprotein</keyword>
<dbReference type="EC" id="3.5.1.44" evidence="5"/>
<evidence type="ECO:0000256" key="4">
    <source>
        <dbReference type="ARBA" id="ARBA00048267"/>
    </source>
</evidence>
<keyword evidence="10" id="KW-0808">Transferase</keyword>
<dbReference type="CDD" id="cd16432">
    <property type="entry name" value="CheB_Rec"/>
    <property type="match status" value="1"/>
</dbReference>
<keyword evidence="1 5" id="KW-0963">Cytoplasm</keyword>
<dbReference type="NCBIfam" id="NF001965">
    <property type="entry name" value="PRK00742.1"/>
    <property type="match status" value="1"/>
</dbReference>
<comment type="subcellular location">
    <subcellularLocation>
        <location evidence="5">Cytoplasm</location>
    </subcellularLocation>
</comment>
<feature type="active site" evidence="5 6">
    <location>
        <position position="198"/>
    </location>
</feature>
<keyword evidence="10" id="KW-0489">Methyltransferase</keyword>
<keyword evidence="3 5" id="KW-0378">Hydrolase</keyword>
<dbReference type="PIRSF" id="PIRSF000876">
    <property type="entry name" value="RR_chemtxs_CheB"/>
    <property type="match status" value="1"/>
</dbReference>
<feature type="modified residue" description="4-aspartylphosphate" evidence="5 7">
    <location>
        <position position="59"/>
    </location>
</feature>
<feature type="domain" description="CheB-type methylesterase" evidence="9">
    <location>
        <begin position="159"/>
        <end position="349"/>
    </location>
</feature>
<comment type="catalytic activity">
    <reaction evidence="4 5">
        <text>[protein]-L-glutamate 5-O-methyl ester + H2O = L-glutamyl-[protein] + methanol + H(+)</text>
        <dbReference type="Rhea" id="RHEA:23236"/>
        <dbReference type="Rhea" id="RHEA-COMP:10208"/>
        <dbReference type="Rhea" id="RHEA-COMP:10311"/>
        <dbReference type="ChEBI" id="CHEBI:15377"/>
        <dbReference type="ChEBI" id="CHEBI:15378"/>
        <dbReference type="ChEBI" id="CHEBI:17790"/>
        <dbReference type="ChEBI" id="CHEBI:29973"/>
        <dbReference type="ChEBI" id="CHEBI:82795"/>
        <dbReference type="EC" id="3.1.1.61"/>
    </reaction>
</comment>
<dbReference type="InterPro" id="IPR000673">
    <property type="entry name" value="Sig_transdc_resp-reg_Me-estase"/>
</dbReference>
<evidence type="ECO:0000313" key="10">
    <source>
        <dbReference type="EMBL" id="MFC1853496.1"/>
    </source>
</evidence>
<evidence type="ECO:0000256" key="2">
    <source>
        <dbReference type="ARBA" id="ARBA00022500"/>
    </source>
</evidence>
<evidence type="ECO:0000256" key="7">
    <source>
        <dbReference type="PROSITE-ProRule" id="PRU00169"/>
    </source>
</evidence>
<keyword evidence="11" id="KW-1185">Reference proteome</keyword>
<name>A0ABV6Z4X1_UNCC1</name>
<dbReference type="PANTHER" id="PTHR42872:SF6">
    <property type="entry name" value="PROTEIN-GLUTAMATE METHYLESTERASE_PROTEIN-GLUTAMINE GLUTAMINASE"/>
    <property type="match status" value="1"/>
</dbReference>
<feature type="active site" evidence="5 6">
    <location>
        <position position="171"/>
    </location>
</feature>
<organism evidence="10 11">
    <name type="scientific">candidate division CSSED10-310 bacterium</name>
    <dbReference type="NCBI Taxonomy" id="2855610"/>
    <lineage>
        <taxon>Bacteria</taxon>
        <taxon>Bacteria division CSSED10-310</taxon>
    </lineage>
</organism>
<dbReference type="CDD" id="cd17541">
    <property type="entry name" value="REC_CheB-like"/>
    <property type="match status" value="1"/>
</dbReference>
<dbReference type="PROSITE" id="PS50122">
    <property type="entry name" value="CHEB"/>
    <property type="match status" value="1"/>
</dbReference>
<dbReference type="PANTHER" id="PTHR42872">
    <property type="entry name" value="PROTEIN-GLUTAMATE METHYLESTERASE/PROTEIN-GLUTAMINE GLUTAMINASE"/>
    <property type="match status" value="1"/>
</dbReference>
<dbReference type="SUPFAM" id="SSF52172">
    <property type="entry name" value="CheY-like"/>
    <property type="match status" value="1"/>
</dbReference>
<dbReference type="InterPro" id="IPR008248">
    <property type="entry name" value="CheB-like"/>
</dbReference>
<comment type="caution">
    <text evidence="10">The sequence shown here is derived from an EMBL/GenBank/DDBJ whole genome shotgun (WGS) entry which is preliminary data.</text>
</comment>
<dbReference type="Pfam" id="PF01339">
    <property type="entry name" value="CheB_methylest"/>
    <property type="match status" value="1"/>
</dbReference>
<dbReference type="NCBIfam" id="NF009206">
    <property type="entry name" value="PRK12555.1"/>
    <property type="match status" value="1"/>
</dbReference>
<dbReference type="HAMAP" id="MF_00099">
    <property type="entry name" value="CheB_chemtxs"/>
    <property type="match status" value="1"/>
</dbReference>
<protein>
    <recommendedName>
        <fullName evidence="5">Protein-glutamate methylesterase/protein-glutamine glutaminase</fullName>
        <ecNumber evidence="5">3.1.1.61</ecNumber>
        <ecNumber evidence="5">3.5.1.44</ecNumber>
    </recommendedName>
</protein>
<evidence type="ECO:0000259" key="9">
    <source>
        <dbReference type="PROSITE" id="PS50122"/>
    </source>
</evidence>
<evidence type="ECO:0000256" key="3">
    <source>
        <dbReference type="ARBA" id="ARBA00022801"/>
    </source>
</evidence>
<comment type="domain">
    <text evidence="5">Contains a C-terminal catalytic domain, and an N-terminal region which modulates catalytic activity.</text>
</comment>
<dbReference type="InterPro" id="IPR035909">
    <property type="entry name" value="CheB_C"/>
</dbReference>
<accession>A0ABV6Z4X1</accession>
<dbReference type="Gene3D" id="3.40.50.180">
    <property type="entry name" value="Methylesterase CheB, C-terminal domain"/>
    <property type="match status" value="1"/>
</dbReference>
<dbReference type="Proteomes" id="UP001594351">
    <property type="component" value="Unassembled WGS sequence"/>
</dbReference>
<dbReference type="GO" id="GO:0008168">
    <property type="term" value="F:methyltransferase activity"/>
    <property type="evidence" value="ECO:0007669"/>
    <property type="project" value="UniProtKB-KW"/>
</dbReference>
<sequence>MTEEEKISVLIVDDSPISREVLQTIIETSPDFEIVGLATNGEEAIDAVDELRPDIVTMDLNMPIMNGYEAIENIMAYNPTPILVVTTAEFEKDTNIAFEALAVGALDIINRPQIPDDMDEDIGEDAQEFLNKLRMLSKVGVITHVRGKLSRKAKVGGYQRSVQKLVVIGSSTGGPKALKEIFDNLPPDFETPIVAVQHMSDGFIPGLVKWLDSSSPLSVQIAEDGAQIESGNVYIAPTGFHLTIKKSGILEMVDLPPVNGIKPCADFLFESAARVYGSKVLAVILSGMGDDGAQGSSAIKASGGKIIVQDKATSVIFSMPQNVINRGCADAVKPITEIADEIQKQLTYY</sequence>
<keyword evidence="2 5" id="KW-0145">Chemotaxis</keyword>
<comment type="function">
    <text evidence="5">Involved in chemotaxis. Part of a chemotaxis signal transduction system that modulates chemotaxis in response to various stimuli. Catalyzes the demethylation of specific methylglutamate residues introduced into the chemoreceptors (methyl-accepting chemotaxis proteins or MCP) by CheR. Also mediates the irreversible deamidation of specific glutamine residues to glutamic acid.</text>
</comment>
<proteinExistence type="inferred from homology"/>
<dbReference type="GO" id="GO:0008984">
    <property type="term" value="F:protein-glutamate methylesterase activity"/>
    <property type="evidence" value="ECO:0007669"/>
    <property type="project" value="UniProtKB-EC"/>
</dbReference>
<comment type="catalytic activity">
    <reaction evidence="5">
        <text>L-glutaminyl-[protein] + H2O = L-glutamyl-[protein] + NH4(+)</text>
        <dbReference type="Rhea" id="RHEA:16441"/>
        <dbReference type="Rhea" id="RHEA-COMP:10207"/>
        <dbReference type="Rhea" id="RHEA-COMP:10208"/>
        <dbReference type="ChEBI" id="CHEBI:15377"/>
        <dbReference type="ChEBI" id="CHEBI:28938"/>
        <dbReference type="ChEBI" id="CHEBI:29973"/>
        <dbReference type="ChEBI" id="CHEBI:30011"/>
        <dbReference type="EC" id="3.5.1.44"/>
    </reaction>
</comment>
<dbReference type="GO" id="GO:0032259">
    <property type="term" value="P:methylation"/>
    <property type="evidence" value="ECO:0007669"/>
    <property type="project" value="UniProtKB-KW"/>
</dbReference>
<dbReference type="InterPro" id="IPR011006">
    <property type="entry name" value="CheY-like_superfamily"/>
</dbReference>
<evidence type="ECO:0000256" key="6">
    <source>
        <dbReference type="PROSITE-ProRule" id="PRU00050"/>
    </source>
</evidence>
<dbReference type="SMART" id="SM00448">
    <property type="entry name" value="REC"/>
    <property type="match status" value="1"/>
</dbReference>
<gene>
    <name evidence="5 10" type="primary">cheB</name>
    <name evidence="10" type="ORF">ACFL27_25170</name>
</gene>
<evidence type="ECO:0000256" key="5">
    <source>
        <dbReference type="HAMAP-Rule" id="MF_00099"/>
    </source>
</evidence>
<comment type="similarity">
    <text evidence="5">Belongs to the CheB family.</text>
</comment>
<dbReference type="Gene3D" id="3.40.50.2300">
    <property type="match status" value="1"/>
</dbReference>
<evidence type="ECO:0000259" key="8">
    <source>
        <dbReference type="PROSITE" id="PS50110"/>
    </source>
</evidence>
<evidence type="ECO:0000313" key="11">
    <source>
        <dbReference type="Proteomes" id="UP001594351"/>
    </source>
</evidence>
<dbReference type="SUPFAM" id="SSF52738">
    <property type="entry name" value="Methylesterase CheB, C-terminal domain"/>
    <property type="match status" value="1"/>
</dbReference>
<reference evidence="10 11" key="1">
    <citation type="submission" date="2024-09" db="EMBL/GenBank/DDBJ databases">
        <title>Laminarin stimulates single cell rates of sulfate reduction while oxygen inhibits transcriptomic activity in coastal marine sediment.</title>
        <authorList>
            <person name="Lindsay M."/>
            <person name="Orcutt B."/>
            <person name="Emerson D."/>
            <person name="Stepanauskas R."/>
            <person name="D'Angelo T."/>
        </authorList>
    </citation>
    <scope>NUCLEOTIDE SEQUENCE [LARGE SCALE GENOMIC DNA]</scope>
    <source>
        <strain evidence="10">SAG AM-311-K15</strain>
    </source>
</reference>
<evidence type="ECO:0000256" key="1">
    <source>
        <dbReference type="ARBA" id="ARBA00022490"/>
    </source>
</evidence>
<dbReference type="EMBL" id="JBHPBY010000514">
    <property type="protein sequence ID" value="MFC1853496.1"/>
    <property type="molecule type" value="Genomic_DNA"/>
</dbReference>
<dbReference type="PROSITE" id="PS50110">
    <property type="entry name" value="RESPONSE_REGULATORY"/>
    <property type="match status" value="1"/>
</dbReference>
<comment type="PTM">
    <text evidence="5">Phosphorylated by CheA. Phosphorylation of the N-terminal regulatory domain activates the methylesterase activity.</text>
</comment>
<feature type="active site" evidence="5 6">
    <location>
        <position position="291"/>
    </location>
</feature>
<dbReference type="EC" id="3.1.1.61" evidence="5"/>
<dbReference type="InterPro" id="IPR001789">
    <property type="entry name" value="Sig_transdc_resp-reg_receiver"/>
</dbReference>